<dbReference type="CDD" id="cd00143">
    <property type="entry name" value="PP2Cc"/>
    <property type="match status" value="1"/>
</dbReference>
<keyword evidence="3" id="KW-1185">Reference proteome</keyword>
<feature type="domain" description="PPM-type phosphatase" evidence="1">
    <location>
        <begin position="45"/>
        <end position="279"/>
    </location>
</feature>
<gene>
    <name evidence="2" type="primary">LOC115995392</name>
</gene>
<dbReference type="EnsemblPlants" id="QL06p018527:mrna">
    <property type="protein sequence ID" value="QL06p018527:mrna"/>
    <property type="gene ID" value="QL06p018527"/>
</dbReference>
<dbReference type="SUPFAM" id="SSF81606">
    <property type="entry name" value="PP2C-like"/>
    <property type="match status" value="1"/>
</dbReference>
<dbReference type="Gene3D" id="3.60.40.10">
    <property type="entry name" value="PPM-type phosphatase domain"/>
    <property type="match status" value="1"/>
</dbReference>
<dbReference type="InterPro" id="IPR001932">
    <property type="entry name" value="PPM-type_phosphatase-like_dom"/>
</dbReference>
<dbReference type="InterPro" id="IPR015655">
    <property type="entry name" value="PP2C"/>
</dbReference>
<dbReference type="GO" id="GO:0004722">
    <property type="term" value="F:protein serine/threonine phosphatase activity"/>
    <property type="evidence" value="ECO:0007669"/>
    <property type="project" value="InterPro"/>
</dbReference>
<evidence type="ECO:0000259" key="1">
    <source>
        <dbReference type="PROSITE" id="PS51746"/>
    </source>
</evidence>
<dbReference type="KEGG" id="qlo:115995392"/>
<proteinExistence type="predicted"/>
<dbReference type="PROSITE" id="PS51746">
    <property type="entry name" value="PPM_2"/>
    <property type="match status" value="1"/>
</dbReference>
<dbReference type="Proteomes" id="UP000594261">
    <property type="component" value="Chromosome 6"/>
</dbReference>
<reference evidence="2" key="2">
    <citation type="submission" date="2021-01" db="UniProtKB">
        <authorList>
            <consortium name="EnsemblPlants"/>
        </authorList>
    </citation>
    <scope>IDENTIFICATION</scope>
</reference>
<dbReference type="InterPro" id="IPR036457">
    <property type="entry name" value="PPM-type-like_dom_sf"/>
</dbReference>
<sequence>MGLKDLHLKFKAFRLRRFLIGDGKRKKKGLEFTRRPSWMMPVSHGYYVVEDQSFRGGSEDFECSSVVVQREPVGDIECWFFGVSDNQIADGIHKYIQSHLFSKNPNETQVRRNSKEIMKKAYLCARAKIRETYEADEIWRAGSVSALVMNAEKLVTAYMGDYRAVVCRNGVAQQISSCDQQSGKRHWSRRLMSVRILGFNLGKVKQPRGSELVIAAERIDSSTEFVIIASAGIWEVMQNQEAVNLIRHLEDPKEAAGCLAKEALNRMSKSSIACLIIHFD</sequence>
<dbReference type="AlphaFoldDB" id="A0A7N2LWW4"/>
<reference evidence="2 3" key="1">
    <citation type="journal article" date="2016" name="G3 (Bethesda)">
        <title>First Draft Assembly and Annotation of the Genome of a California Endemic Oak Quercus lobata Nee (Fagaceae).</title>
        <authorList>
            <person name="Sork V.L."/>
            <person name="Fitz-Gibbon S.T."/>
            <person name="Puiu D."/>
            <person name="Crepeau M."/>
            <person name="Gugger P.F."/>
            <person name="Sherman R."/>
            <person name="Stevens K."/>
            <person name="Langley C.H."/>
            <person name="Pellegrini M."/>
            <person name="Salzberg S.L."/>
        </authorList>
    </citation>
    <scope>NUCLEOTIDE SEQUENCE [LARGE SCALE GENOMIC DNA]</scope>
    <source>
        <strain evidence="2 3">cv. SW786</strain>
    </source>
</reference>
<name>A0A7N2LWW4_QUELO</name>
<dbReference type="GeneID" id="115995392"/>
<dbReference type="Gramene" id="QL06p018527:mrna">
    <property type="protein sequence ID" value="QL06p018527:mrna"/>
    <property type="gene ID" value="QL06p018527"/>
</dbReference>
<dbReference type="RefSeq" id="XP_030975805.1">
    <property type="nucleotide sequence ID" value="XM_031119945.1"/>
</dbReference>
<dbReference type="EMBL" id="LRBV02000006">
    <property type="status" value="NOT_ANNOTATED_CDS"/>
    <property type="molecule type" value="Genomic_DNA"/>
</dbReference>
<protein>
    <recommendedName>
        <fullName evidence="1">PPM-type phosphatase domain-containing protein</fullName>
    </recommendedName>
</protein>
<dbReference type="SMART" id="SM00332">
    <property type="entry name" value="PP2Cc"/>
    <property type="match status" value="1"/>
</dbReference>
<evidence type="ECO:0000313" key="2">
    <source>
        <dbReference type="EnsemblPlants" id="QL06p018527:mrna"/>
    </source>
</evidence>
<accession>A0A7N2LWW4</accession>
<evidence type="ECO:0000313" key="3">
    <source>
        <dbReference type="Proteomes" id="UP000594261"/>
    </source>
</evidence>
<dbReference type="OrthoDB" id="10264738at2759"/>
<dbReference type="PANTHER" id="PTHR47992">
    <property type="entry name" value="PROTEIN PHOSPHATASE"/>
    <property type="match status" value="1"/>
</dbReference>
<dbReference type="InParanoid" id="A0A7N2LWW4"/>
<organism evidence="2 3">
    <name type="scientific">Quercus lobata</name>
    <name type="common">Valley oak</name>
    <dbReference type="NCBI Taxonomy" id="97700"/>
    <lineage>
        <taxon>Eukaryota</taxon>
        <taxon>Viridiplantae</taxon>
        <taxon>Streptophyta</taxon>
        <taxon>Embryophyta</taxon>
        <taxon>Tracheophyta</taxon>
        <taxon>Spermatophyta</taxon>
        <taxon>Magnoliopsida</taxon>
        <taxon>eudicotyledons</taxon>
        <taxon>Gunneridae</taxon>
        <taxon>Pentapetalae</taxon>
        <taxon>rosids</taxon>
        <taxon>fabids</taxon>
        <taxon>Fagales</taxon>
        <taxon>Fagaceae</taxon>
        <taxon>Quercus</taxon>
    </lineage>
</organism>
<dbReference type="Pfam" id="PF00481">
    <property type="entry name" value="PP2C"/>
    <property type="match status" value="2"/>
</dbReference>
<dbReference type="OMA" id="GTKHSKG"/>